<sequence>MAAEREQPARSVAQRLFDEPYAFEFVQAVRILELLRPDSVPLGTGLDPRREALALAGALSPAFPVSAIGPLRRSPPRSLALRLDEAAPQPQLQVNGFGLGGPDGPLPGAYQEWLQNRLRNKDTSAAAFLDMFQHRLLALLYRARRKYRVADPLPGAARSPADVILRGITGLQLGTRQPATPDADSRALLARTGLFANQRRSLAAFDVLAYHQFRVPMRTSPFAGGWRTLSEANRTRIGQRGVNYRLGQDAVAGSRIWDEHRGIRIHVGPLSLGQYEAFLPGGPCHAELKALGAAYFGADLYQHVELNLARGQQPLARLSAKAPLRLSWTAWIGRGETAPARTARLRFTESDCRAGASWPST</sequence>
<dbReference type="InterPro" id="IPR010732">
    <property type="entry name" value="T6SS_TssG-like"/>
</dbReference>
<evidence type="ECO:0008006" key="3">
    <source>
        <dbReference type="Google" id="ProtNLM"/>
    </source>
</evidence>
<organism evidence="1 2">
    <name type="scientific">Paraburkholderia monticola</name>
    <dbReference type="NCBI Taxonomy" id="1399968"/>
    <lineage>
        <taxon>Bacteria</taxon>
        <taxon>Pseudomonadati</taxon>
        <taxon>Pseudomonadota</taxon>
        <taxon>Betaproteobacteria</taxon>
        <taxon>Burkholderiales</taxon>
        <taxon>Burkholderiaceae</taxon>
        <taxon>Paraburkholderia</taxon>
    </lineage>
</organism>
<proteinExistence type="predicted"/>
<keyword evidence="2" id="KW-1185">Reference proteome</keyword>
<dbReference type="STRING" id="1399968.CI15_18730"/>
<dbReference type="Proteomes" id="UP000075613">
    <property type="component" value="Unassembled WGS sequence"/>
</dbReference>
<dbReference type="PANTHER" id="PTHR35564:SF4">
    <property type="entry name" value="CYTOPLASMIC PROTEIN"/>
    <property type="match status" value="1"/>
</dbReference>
<name>A0A149PN42_9BURK</name>
<dbReference type="Pfam" id="PF06996">
    <property type="entry name" value="T6SS_TssG"/>
    <property type="match status" value="1"/>
</dbReference>
<dbReference type="EMBL" id="LRBG01000022">
    <property type="protein sequence ID" value="KXU86475.1"/>
    <property type="molecule type" value="Genomic_DNA"/>
</dbReference>
<dbReference type="OrthoDB" id="1523296at2"/>
<dbReference type="NCBIfam" id="TIGR03347">
    <property type="entry name" value="VI_chp_1"/>
    <property type="match status" value="1"/>
</dbReference>
<reference evidence="1 2" key="1">
    <citation type="journal article" date="2015" name="Int. J. Syst. Evol. Microbiol.">
        <title>Burkholderia monticola sp. nov., isolated from mountain soil.</title>
        <authorList>
            <person name="Baek I."/>
            <person name="Seo B."/>
            <person name="Lee I."/>
            <person name="Yi H."/>
            <person name="Chun J."/>
        </authorList>
    </citation>
    <scope>NUCLEOTIDE SEQUENCE [LARGE SCALE GENOMIC DNA]</scope>
    <source>
        <strain evidence="1 2">JC2948</strain>
    </source>
</reference>
<comment type="caution">
    <text evidence="1">The sequence shown here is derived from an EMBL/GenBank/DDBJ whole genome shotgun (WGS) entry which is preliminary data.</text>
</comment>
<evidence type="ECO:0000313" key="1">
    <source>
        <dbReference type="EMBL" id="KXU86475.1"/>
    </source>
</evidence>
<dbReference type="PANTHER" id="PTHR35564">
    <property type="match status" value="1"/>
</dbReference>
<accession>A0A149PN42</accession>
<dbReference type="RefSeq" id="WP_062129764.1">
    <property type="nucleotide sequence ID" value="NZ_LRBG01000022.1"/>
</dbReference>
<gene>
    <name evidence="1" type="ORF">CI15_18730</name>
</gene>
<protein>
    <recommendedName>
        <fullName evidence="3">Type VI secretion protein</fullName>
    </recommendedName>
</protein>
<dbReference type="AlphaFoldDB" id="A0A149PN42"/>
<evidence type="ECO:0000313" key="2">
    <source>
        <dbReference type="Proteomes" id="UP000075613"/>
    </source>
</evidence>